<dbReference type="RefSeq" id="WP_072061792.1">
    <property type="nucleotide sequence ID" value="NZ_FUXD01000011.1"/>
</dbReference>
<dbReference type="SUPFAM" id="SSF54523">
    <property type="entry name" value="Pili subunits"/>
    <property type="match status" value="1"/>
</dbReference>
<feature type="compositionally biased region" description="Basic and acidic residues" evidence="11">
    <location>
        <begin position="357"/>
        <end position="369"/>
    </location>
</feature>
<dbReference type="Gene3D" id="6.10.250.2040">
    <property type="match status" value="3"/>
</dbReference>
<dbReference type="AlphaFoldDB" id="A0A0J6ZP13"/>
<dbReference type="Gene3D" id="3.30.1300.30">
    <property type="entry name" value="GSPII I/J protein-like"/>
    <property type="match status" value="1"/>
</dbReference>
<dbReference type="InterPro" id="IPR051465">
    <property type="entry name" value="Cell_Envelope_Struct_Comp"/>
</dbReference>
<dbReference type="Gene3D" id="2.20.70.140">
    <property type="match status" value="1"/>
</dbReference>
<evidence type="ECO:0000256" key="3">
    <source>
        <dbReference type="ARBA" id="ARBA00005848"/>
    </source>
</evidence>
<comment type="subcellular location">
    <subcellularLocation>
        <location evidence="2">Cell outer membrane</location>
    </subcellularLocation>
    <subcellularLocation>
        <location evidence="1">Cell surface</location>
    </subcellularLocation>
</comment>
<feature type="compositionally biased region" description="Polar residues" evidence="11">
    <location>
        <begin position="428"/>
        <end position="441"/>
    </location>
</feature>
<keyword evidence="9" id="KW-0472">Membrane</keyword>
<feature type="region of interest" description="Disordered" evidence="11">
    <location>
        <begin position="357"/>
        <end position="386"/>
    </location>
</feature>
<accession>A0A0J6ZP13</accession>
<dbReference type="InterPro" id="IPR001119">
    <property type="entry name" value="SLH_dom"/>
</dbReference>
<organism evidence="13 14">
    <name type="scientific">Megasphaera cerevisiae DSM 20462</name>
    <dbReference type="NCBI Taxonomy" id="1122219"/>
    <lineage>
        <taxon>Bacteria</taxon>
        <taxon>Bacillati</taxon>
        <taxon>Bacillota</taxon>
        <taxon>Negativicutes</taxon>
        <taxon>Veillonellales</taxon>
        <taxon>Veillonellaceae</taxon>
        <taxon>Megasphaera</taxon>
    </lineage>
</organism>
<keyword evidence="5" id="KW-1134">Transmembrane beta strand</keyword>
<dbReference type="GO" id="GO:0015031">
    <property type="term" value="P:protein transport"/>
    <property type="evidence" value="ECO:0007669"/>
    <property type="project" value="UniProtKB-KW"/>
</dbReference>
<comment type="caution">
    <text evidence="13">The sequence shown here is derived from an EMBL/GenBank/DDBJ whole genome shotgun (WGS) entry which is preliminary data.</text>
</comment>
<dbReference type="PATRIC" id="fig|1122219.3.peg.977"/>
<evidence type="ECO:0000256" key="6">
    <source>
        <dbReference type="ARBA" id="ARBA00022692"/>
    </source>
</evidence>
<dbReference type="Pfam" id="PF03895">
    <property type="entry name" value="YadA_anchor"/>
    <property type="match status" value="1"/>
</dbReference>
<dbReference type="Proteomes" id="UP000036503">
    <property type="component" value="Unassembled WGS sequence"/>
</dbReference>
<evidence type="ECO:0000256" key="1">
    <source>
        <dbReference type="ARBA" id="ARBA00004241"/>
    </source>
</evidence>
<dbReference type="PANTHER" id="PTHR43308">
    <property type="entry name" value="OUTER MEMBRANE PROTEIN ALPHA-RELATED"/>
    <property type="match status" value="1"/>
</dbReference>
<keyword evidence="14" id="KW-1185">Reference proteome</keyword>
<protein>
    <recommendedName>
        <fullName evidence="12">SLH domain-containing protein</fullName>
    </recommendedName>
</protein>
<evidence type="ECO:0000313" key="13">
    <source>
        <dbReference type="EMBL" id="KMO86621.1"/>
    </source>
</evidence>
<dbReference type="InterPro" id="IPR045584">
    <property type="entry name" value="Pilin-like"/>
</dbReference>
<keyword evidence="6" id="KW-0812">Transmembrane</keyword>
<dbReference type="InterPro" id="IPR011049">
    <property type="entry name" value="Serralysin-like_metalloprot_C"/>
</dbReference>
<keyword evidence="7" id="KW-0732">Signal</keyword>
<reference evidence="13 14" key="1">
    <citation type="submission" date="2015-06" db="EMBL/GenBank/DDBJ databases">
        <title>Draft genome sequence of beer spoilage bacterium Megasphaera cerevisiae type strain 20462.</title>
        <authorList>
            <person name="Kutumbaka K."/>
            <person name="Pasmowitz J."/>
            <person name="Mategko J."/>
            <person name="Reyes D."/>
            <person name="Friedrich A."/>
            <person name="Han S."/>
            <person name="Martens-Habbena W."/>
            <person name="Neal-McKinney J."/>
            <person name="Janagama H.K."/>
            <person name="Nadala C."/>
            <person name="Samadpour M."/>
        </authorList>
    </citation>
    <scope>NUCLEOTIDE SEQUENCE [LARGE SCALE GENOMIC DNA]</scope>
    <source>
        <strain evidence="13 14">DSM 20462</strain>
    </source>
</reference>
<evidence type="ECO:0000313" key="14">
    <source>
        <dbReference type="Proteomes" id="UP000036503"/>
    </source>
</evidence>
<feature type="region of interest" description="Disordered" evidence="11">
    <location>
        <begin position="418"/>
        <end position="442"/>
    </location>
</feature>
<keyword evidence="4" id="KW-0813">Transport</keyword>
<evidence type="ECO:0000256" key="2">
    <source>
        <dbReference type="ARBA" id="ARBA00004442"/>
    </source>
</evidence>
<dbReference type="PROSITE" id="PS51272">
    <property type="entry name" value="SLH"/>
    <property type="match status" value="1"/>
</dbReference>
<dbReference type="Pfam" id="PF00395">
    <property type="entry name" value="SLH"/>
    <property type="match status" value="1"/>
</dbReference>
<evidence type="ECO:0000256" key="8">
    <source>
        <dbReference type="ARBA" id="ARBA00022927"/>
    </source>
</evidence>
<keyword evidence="10" id="KW-0998">Cell outer membrane</keyword>
<name>A0A0J6ZP13_9FIRM</name>
<dbReference type="GO" id="GO:0009986">
    <property type="term" value="C:cell surface"/>
    <property type="evidence" value="ECO:0007669"/>
    <property type="project" value="UniProtKB-SubCell"/>
</dbReference>
<dbReference type="Gene3D" id="2.150.10.10">
    <property type="entry name" value="Serralysin-like metalloprotease, C-terminal"/>
    <property type="match status" value="1"/>
</dbReference>
<dbReference type="SUPFAM" id="SSF101967">
    <property type="entry name" value="Adhesin YadA, collagen-binding domain"/>
    <property type="match status" value="2"/>
</dbReference>
<dbReference type="PANTHER" id="PTHR43308:SF1">
    <property type="entry name" value="OUTER MEMBRANE PROTEIN ALPHA"/>
    <property type="match status" value="1"/>
</dbReference>
<evidence type="ECO:0000256" key="7">
    <source>
        <dbReference type="ARBA" id="ARBA00022729"/>
    </source>
</evidence>
<evidence type="ECO:0000259" key="12">
    <source>
        <dbReference type="PROSITE" id="PS51272"/>
    </source>
</evidence>
<keyword evidence="8" id="KW-0653">Protein transport</keyword>
<evidence type="ECO:0000256" key="11">
    <source>
        <dbReference type="SAM" id="MobiDB-lite"/>
    </source>
</evidence>
<dbReference type="InterPro" id="IPR005594">
    <property type="entry name" value="YadA_C"/>
</dbReference>
<evidence type="ECO:0000256" key="10">
    <source>
        <dbReference type="ARBA" id="ARBA00023237"/>
    </source>
</evidence>
<dbReference type="STRING" id="39029.BSR42_08455"/>
<dbReference type="InterPro" id="IPR008635">
    <property type="entry name" value="Coiled_stalk_dom"/>
</dbReference>
<dbReference type="GO" id="GO:0009279">
    <property type="term" value="C:cell outer membrane"/>
    <property type="evidence" value="ECO:0007669"/>
    <property type="project" value="UniProtKB-SubCell"/>
</dbReference>
<evidence type="ECO:0000256" key="4">
    <source>
        <dbReference type="ARBA" id="ARBA00022448"/>
    </source>
</evidence>
<dbReference type="Pfam" id="PF05662">
    <property type="entry name" value="YadA_stalk"/>
    <property type="match status" value="3"/>
</dbReference>
<dbReference type="InParanoid" id="A0A0J6ZP13"/>
<sequence>MGNTVVNASGVTIGTGSNATVSLTADGLNNGSHKIINVAAGTADTDAVNVSQLNEVQTLAGKHTTMTVNGGTAAQENSYTDRNLQLEQTTTNGQIAYDVKLNDVITLGSEDNKKISLNGTTGMIQAGKVMVNGAAGTVNNLNNTIWDNANYVSGQAATEDQLKAVDDIAVKYDRNGDGTINKGSITLGDASGDTLQYTQIHNVANGEADQDAVNMSQLKDVQALAGKHTTMTANGGTAAPEGAYTDGNLRLKQTTINGQVEYDVKLNDKITLGDTEGKQIIIDGMAGNAVFGGAILGIQTVRGEEGSYLRGLSNTSFHIAEGAYQQYQGSNMAATEGQLYDAFDFLDKKIDNISIKNDDGNMDIDKNEDGGSGSTGTDPKPSPGFDINLKDNVTIGGGTGHDDKTKPGSVTVIGSEGKENISIDGSKGTVSGLSNTTWNRNDANKDAAEGGCKGSTNAATESQLQQAMEGTVQYDINKDGTVNTGSITLAGGSSGTAIHNVADGKISEDSKDAVNGSQLYATNQHVEENANNIQILGSSVNELDSRIDRVGAGAAALAALHPLDFDPDAKWDFAAGYGNYRGANAVSVGTYYRPNEDTMFSVGGSFGGGENMVNAGVSIKLGSVSNNVSTSRVAMAREIVELRGNVAQLTALVNQLIGSRNQNQSDLARVFPDVPKNHWAYEAIHQLAAQGIVEGYPDGTFGGGRTMTRYEFASLVYRALQTGVSVSGDVQRLVQEFRPELDLIRVDTIAKDRDGNATIQRVRVNQPQK</sequence>
<feature type="domain" description="SLH" evidence="12">
    <location>
        <begin position="667"/>
        <end position="730"/>
    </location>
</feature>
<evidence type="ECO:0000256" key="5">
    <source>
        <dbReference type="ARBA" id="ARBA00022452"/>
    </source>
</evidence>
<dbReference type="EMBL" id="LEKT01000019">
    <property type="protein sequence ID" value="KMO86621.1"/>
    <property type="molecule type" value="Genomic_DNA"/>
</dbReference>
<gene>
    <name evidence="13" type="ORF">AB840_07270</name>
</gene>
<evidence type="ECO:0000256" key="9">
    <source>
        <dbReference type="ARBA" id="ARBA00023136"/>
    </source>
</evidence>
<proteinExistence type="inferred from homology"/>
<comment type="similarity">
    <text evidence="3">Belongs to the autotransporter-2 (AT-2) (TC 1.B.40) family.</text>
</comment>